<dbReference type="Pfam" id="PF19791">
    <property type="entry name" value="DUF6275"/>
    <property type="match status" value="1"/>
</dbReference>
<evidence type="ECO:0000313" key="2">
    <source>
        <dbReference type="Proteomes" id="UP001252875"/>
    </source>
</evidence>
<comment type="caution">
    <text evidence="1">The sequence shown here is derived from an EMBL/GenBank/DDBJ whole genome shotgun (WGS) entry which is preliminary data.</text>
</comment>
<name>A0ABU3EZS2_9ENTE</name>
<dbReference type="Proteomes" id="UP001252875">
    <property type="component" value="Unassembled WGS sequence"/>
</dbReference>
<reference evidence="1 2" key="1">
    <citation type="submission" date="2023-03" db="EMBL/GenBank/DDBJ databases">
        <authorList>
            <person name="Shen W."/>
            <person name="Cai J."/>
        </authorList>
    </citation>
    <scope>NUCLEOTIDE SEQUENCE [LARGE SCALE GENOMIC DNA]</scope>
    <source>
        <strain evidence="1 2">D6-4</strain>
    </source>
</reference>
<protein>
    <submittedName>
        <fullName evidence="1">DUF6275 family protein</fullName>
    </submittedName>
</protein>
<gene>
    <name evidence="1" type="ORF">P7D85_11400</name>
</gene>
<dbReference type="RefSeq" id="WP_311822652.1">
    <property type="nucleotide sequence ID" value="NZ_JARPYF010000006.1"/>
</dbReference>
<keyword evidence="2" id="KW-1185">Reference proteome</keyword>
<dbReference type="InterPro" id="IPR046242">
    <property type="entry name" value="DUF6275"/>
</dbReference>
<dbReference type="EMBL" id="JARPYI010000006">
    <property type="protein sequence ID" value="MDT2600382.1"/>
    <property type="molecule type" value="Genomic_DNA"/>
</dbReference>
<sequence>MGDKEFIKAAKGAIVKAFNDRKGSLHPALKEEELYVVWLVKALQNNKALMSTSRSGDGLYFEVTYNGDKSEMYLDVYKKQENICVPYENNRN</sequence>
<proteinExistence type="predicted"/>
<evidence type="ECO:0000313" key="1">
    <source>
        <dbReference type="EMBL" id="MDT2600382.1"/>
    </source>
</evidence>
<accession>A0ABU3EZS2</accession>
<organism evidence="1 2">
    <name type="scientific">Enterococcus hulanensis</name>
    <dbReference type="NCBI Taxonomy" id="2559929"/>
    <lineage>
        <taxon>Bacteria</taxon>
        <taxon>Bacillati</taxon>
        <taxon>Bacillota</taxon>
        <taxon>Bacilli</taxon>
        <taxon>Lactobacillales</taxon>
        <taxon>Enterococcaceae</taxon>
        <taxon>Enterococcus</taxon>
    </lineage>
</organism>